<keyword evidence="5" id="KW-1185">Reference proteome</keyword>
<dbReference type="Proteomes" id="UP000639775">
    <property type="component" value="Unassembled WGS sequence"/>
</dbReference>
<evidence type="ECO:0000256" key="1">
    <source>
        <dbReference type="ARBA" id="ARBA00023125"/>
    </source>
</evidence>
<dbReference type="InterPro" id="IPR010095">
    <property type="entry name" value="Cas12f1-like_TNB"/>
</dbReference>
<keyword evidence="1" id="KW-0238">DNA-binding</keyword>
<accession>A0A967BHF7</accession>
<evidence type="ECO:0000313" key="5">
    <source>
        <dbReference type="Proteomes" id="UP000639775"/>
    </source>
</evidence>
<gene>
    <name evidence="4" type="ORF">HAT86_11375</name>
</gene>
<organism evidence="4 5">
    <name type="scientific">Roseovarius gahaiensis</name>
    <dbReference type="NCBI Taxonomy" id="2716691"/>
    <lineage>
        <taxon>Bacteria</taxon>
        <taxon>Pseudomonadati</taxon>
        <taxon>Pseudomonadota</taxon>
        <taxon>Alphaproteobacteria</taxon>
        <taxon>Rhodobacterales</taxon>
        <taxon>Roseobacteraceae</taxon>
        <taxon>Roseovarius</taxon>
    </lineage>
</organism>
<proteinExistence type="predicted"/>
<sequence>MKWKVEPTYTTKTCSECGYVDAKNRKPGSEKFHCRHCGRKLHADVNGARNIAVSISGADPGQPVDPETAKGDGRSAPAGATSPAGRRRPRKASSSPRTRSFMLRDIVRRFDERRGAFGAVSKSRRASKKVPPGARESASAPRPTNPYWKRHSALLKGRSDGPRNTLDAAFAVAT</sequence>
<feature type="region of interest" description="Disordered" evidence="2">
    <location>
        <begin position="113"/>
        <end position="148"/>
    </location>
</feature>
<dbReference type="GO" id="GO:0003677">
    <property type="term" value="F:DNA binding"/>
    <property type="evidence" value="ECO:0007669"/>
    <property type="project" value="UniProtKB-KW"/>
</dbReference>
<name>A0A967BHF7_9RHOB</name>
<dbReference type="Pfam" id="PF07282">
    <property type="entry name" value="Cas12f1-like_TNB"/>
    <property type="match status" value="1"/>
</dbReference>
<dbReference type="EMBL" id="JAAORB010000024">
    <property type="protein sequence ID" value="NHQ75058.1"/>
    <property type="molecule type" value="Genomic_DNA"/>
</dbReference>
<reference evidence="4" key="1">
    <citation type="submission" date="2020-03" db="EMBL/GenBank/DDBJ databases">
        <title>Roseovarius gahaiensis sp. nov., isolated from Gahai Saline Lake, China.</title>
        <authorList>
            <person name="Sun X."/>
        </authorList>
    </citation>
    <scope>NUCLEOTIDE SEQUENCE</scope>
    <source>
        <strain evidence="4">GH877</strain>
    </source>
</reference>
<evidence type="ECO:0000259" key="3">
    <source>
        <dbReference type="Pfam" id="PF07282"/>
    </source>
</evidence>
<comment type="caution">
    <text evidence="4">The sequence shown here is derived from an EMBL/GenBank/DDBJ whole genome shotgun (WGS) entry which is preliminary data.</text>
</comment>
<evidence type="ECO:0000256" key="2">
    <source>
        <dbReference type="SAM" id="MobiDB-lite"/>
    </source>
</evidence>
<feature type="region of interest" description="Disordered" evidence="2">
    <location>
        <begin position="52"/>
        <end position="101"/>
    </location>
</feature>
<feature type="domain" description="Cas12f1-like TNB" evidence="3">
    <location>
        <begin position="4"/>
        <end position="51"/>
    </location>
</feature>
<evidence type="ECO:0000313" key="4">
    <source>
        <dbReference type="EMBL" id="NHQ75058.1"/>
    </source>
</evidence>
<protein>
    <submittedName>
        <fullName evidence="4">Transposase</fullName>
    </submittedName>
</protein>
<dbReference type="AlphaFoldDB" id="A0A967BHF7"/>